<comment type="caution">
    <text evidence="1">The sequence shown here is derived from an EMBL/GenBank/DDBJ whole genome shotgun (WGS) entry which is preliminary data.</text>
</comment>
<dbReference type="NCBIfam" id="TIGR03573">
    <property type="entry name" value="WbuX"/>
    <property type="match status" value="1"/>
</dbReference>
<dbReference type="EMBL" id="QRDW01000001">
    <property type="protein sequence ID" value="RED54100.1"/>
    <property type="molecule type" value="Genomic_DNA"/>
</dbReference>
<dbReference type="RefSeq" id="WP_245956960.1">
    <property type="nucleotide sequence ID" value="NZ_QRDW01000001.1"/>
</dbReference>
<evidence type="ECO:0000313" key="1">
    <source>
        <dbReference type="EMBL" id="RED54100.1"/>
    </source>
</evidence>
<protein>
    <submittedName>
        <fullName evidence="1">N-acetyl sugar amidotransferase</fullName>
    </submittedName>
</protein>
<dbReference type="InterPro" id="IPR020022">
    <property type="entry name" value="N-acetyl_sugar_amidoTrfase"/>
</dbReference>
<dbReference type="SUPFAM" id="SSF52402">
    <property type="entry name" value="Adenine nucleotide alpha hydrolases-like"/>
    <property type="match status" value="1"/>
</dbReference>
<proteinExistence type="predicted"/>
<dbReference type="AlphaFoldDB" id="A0A3D9HXG0"/>
<keyword evidence="2" id="KW-1185">Reference proteome</keyword>
<reference evidence="1 2" key="1">
    <citation type="submission" date="2018-07" db="EMBL/GenBank/DDBJ databases">
        <title>Genomic Encyclopedia of Type Strains, Phase III (KMG-III): the genomes of soil and plant-associated and newly described type strains.</title>
        <authorList>
            <person name="Whitman W."/>
        </authorList>
    </citation>
    <scope>NUCLEOTIDE SEQUENCE [LARGE SCALE GENOMIC DNA]</scope>
    <source>
        <strain evidence="1 2">CECT 8488</strain>
    </source>
</reference>
<gene>
    <name evidence="1" type="ORF">DFP90_101903</name>
</gene>
<accession>A0A3D9HXG0</accession>
<sequence length="444" mass="51085">MKSPFKYPDMGRFQPDLSAYSGAVNNPECYYGLPQDITYCSKCVISNQRPNSAVEFKHKADSKKGTIHLDEAGVCDACHVAEQKKAEIDWEARERELVALCDKYRSRNGSYDCVVPGSGGKDSFYASYMLKYKYGMHPLTVTWAPHVYTEWGWRNFERWIHSGFDNYLMTPNGRAHRLLTRLAVENLFHPFQAFILGQKNLAPKMSVLHKIPLVFYGENEAEYGNPKGDMKGATRSTDYFAADDLSEMYLGGVSVPELLADFDMVRSDVDPYLPADPKGLAEVGTTVHYLGYYLKWHPQSCYYFAAEHGGFEASPERTPGTYSKYNSIDDRIDDFHYYCTYIKFGIGRATYDAAQEVRSGDITREEGQMLVRKFDGEFPERFAEEIFQYLSLPEAEFPKASKLFEQPIMDRSYFDALTDRFRSPHIWKHEDGVWKLRRTVFDDL</sequence>
<organism evidence="1 2">
    <name type="scientific">Aestuariispira insulae</name>
    <dbReference type="NCBI Taxonomy" id="1461337"/>
    <lineage>
        <taxon>Bacteria</taxon>
        <taxon>Pseudomonadati</taxon>
        <taxon>Pseudomonadota</taxon>
        <taxon>Alphaproteobacteria</taxon>
        <taxon>Rhodospirillales</taxon>
        <taxon>Kiloniellaceae</taxon>
        <taxon>Aestuariispira</taxon>
    </lineage>
</organism>
<dbReference type="GO" id="GO:0016740">
    <property type="term" value="F:transferase activity"/>
    <property type="evidence" value="ECO:0007669"/>
    <property type="project" value="UniProtKB-KW"/>
</dbReference>
<keyword evidence="1" id="KW-0808">Transferase</keyword>
<name>A0A3D9HXG0_9PROT</name>
<evidence type="ECO:0000313" key="2">
    <source>
        <dbReference type="Proteomes" id="UP000256845"/>
    </source>
</evidence>
<dbReference type="Proteomes" id="UP000256845">
    <property type="component" value="Unassembled WGS sequence"/>
</dbReference>